<evidence type="ECO:0000256" key="4">
    <source>
        <dbReference type="RuleBase" id="RU003357"/>
    </source>
</evidence>
<dbReference type="RefSeq" id="WP_120517748.1">
    <property type="nucleotide sequence ID" value="NZ_QXZY01000010.1"/>
</dbReference>
<comment type="caution">
    <text evidence="7">The sequence shown here is derived from an EMBL/GenBank/DDBJ whole genome shotgun (WGS) entry which is preliminary data.</text>
</comment>
<protein>
    <submittedName>
        <fullName evidence="7">TonB-dependent receptor</fullName>
    </submittedName>
</protein>
<dbReference type="OrthoDB" id="9768470at2"/>
<dbReference type="Pfam" id="PF07715">
    <property type="entry name" value="Plug"/>
    <property type="match status" value="1"/>
</dbReference>
<feature type="domain" description="TonB-dependent receptor plug" evidence="6">
    <location>
        <begin position="234"/>
        <end position="332"/>
    </location>
</feature>
<dbReference type="InterPro" id="IPR000531">
    <property type="entry name" value="Beta-barrel_TonB"/>
</dbReference>
<proteinExistence type="inferred from homology"/>
<dbReference type="Gene3D" id="2.170.130.10">
    <property type="entry name" value="TonB-dependent receptor, plug domain"/>
    <property type="match status" value="1"/>
</dbReference>
<keyword evidence="4" id="KW-0798">TonB box</keyword>
<evidence type="ECO:0000259" key="6">
    <source>
        <dbReference type="Pfam" id="PF07715"/>
    </source>
</evidence>
<evidence type="ECO:0000256" key="3">
    <source>
        <dbReference type="ARBA" id="ARBA00023237"/>
    </source>
</evidence>
<evidence type="ECO:0000256" key="1">
    <source>
        <dbReference type="ARBA" id="ARBA00004442"/>
    </source>
</evidence>
<feature type="domain" description="TonB-dependent receptor-like beta-barrel" evidence="5">
    <location>
        <begin position="519"/>
        <end position="1013"/>
    </location>
</feature>
<dbReference type="GO" id="GO:0009279">
    <property type="term" value="C:cell outer membrane"/>
    <property type="evidence" value="ECO:0007669"/>
    <property type="project" value="UniProtKB-SubCell"/>
</dbReference>
<dbReference type="Pfam" id="PF13620">
    <property type="entry name" value="CarboxypepD_reg"/>
    <property type="match status" value="1"/>
</dbReference>
<dbReference type="InterPro" id="IPR037066">
    <property type="entry name" value="Plug_dom_sf"/>
</dbReference>
<evidence type="ECO:0000313" key="8">
    <source>
        <dbReference type="Proteomes" id="UP000279089"/>
    </source>
</evidence>
<dbReference type="AlphaFoldDB" id="A0A3N4M8L3"/>
<dbReference type="InterPro" id="IPR036942">
    <property type="entry name" value="Beta-barrel_TonB_sf"/>
</dbReference>
<reference evidence="8" key="1">
    <citation type="submission" date="2018-11" db="EMBL/GenBank/DDBJ databases">
        <title>Chitinophaga lutea sp.nov., isolate from arsenic contaminated soil.</title>
        <authorList>
            <person name="Zong Y."/>
        </authorList>
    </citation>
    <scope>NUCLEOTIDE SEQUENCE [LARGE SCALE GENOMIC DNA]</scope>
    <source>
        <strain evidence="8">YLT18</strain>
    </source>
</reference>
<evidence type="ECO:0000313" key="7">
    <source>
        <dbReference type="EMBL" id="RPD39964.1"/>
    </source>
</evidence>
<dbReference type="Gene3D" id="2.40.170.20">
    <property type="entry name" value="TonB-dependent receptor, beta-barrel domain"/>
    <property type="match status" value="1"/>
</dbReference>
<keyword evidence="2 4" id="KW-0472">Membrane</keyword>
<gene>
    <name evidence="7" type="ORF">EG028_17735</name>
</gene>
<dbReference type="PANTHER" id="PTHR40980">
    <property type="entry name" value="PLUG DOMAIN-CONTAINING PROTEIN"/>
    <property type="match status" value="1"/>
</dbReference>
<accession>A0A3N4M8L3</accession>
<name>A0A3N4M8L3_9BACT</name>
<evidence type="ECO:0000259" key="5">
    <source>
        <dbReference type="Pfam" id="PF00593"/>
    </source>
</evidence>
<dbReference type="EMBL" id="RMBX01000009">
    <property type="protein sequence ID" value="RPD39964.1"/>
    <property type="molecule type" value="Genomic_DNA"/>
</dbReference>
<evidence type="ECO:0000256" key="2">
    <source>
        <dbReference type="ARBA" id="ARBA00023136"/>
    </source>
</evidence>
<keyword evidence="3" id="KW-0998">Cell outer membrane</keyword>
<dbReference type="InterPro" id="IPR008969">
    <property type="entry name" value="CarboxyPept-like_regulatory"/>
</dbReference>
<dbReference type="SUPFAM" id="SSF49464">
    <property type="entry name" value="Carboxypeptidase regulatory domain-like"/>
    <property type="match status" value="1"/>
</dbReference>
<comment type="similarity">
    <text evidence="4">Belongs to the TonB-dependent receptor family.</text>
</comment>
<dbReference type="PANTHER" id="PTHR40980:SF4">
    <property type="entry name" value="TONB-DEPENDENT RECEPTOR-LIKE BETA-BARREL DOMAIN-CONTAINING PROTEIN"/>
    <property type="match status" value="1"/>
</dbReference>
<organism evidence="7 8">
    <name type="scientific">Chitinophaga barathri</name>
    <dbReference type="NCBI Taxonomy" id="1647451"/>
    <lineage>
        <taxon>Bacteria</taxon>
        <taxon>Pseudomonadati</taxon>
        <taxon>Bacteroidota</taxon>
        <taxon>Chitinophagia</taxon>
        <taxon>Chitinophagales</taxon>
        <taxon>Chitinophagaceae</taxon>
        <taxon>Chitinophaga</taxon>
    </lineage>
</organism>
<comment type="subcellular location">
    <subcellularLocation>
        <location evidence="1 4">Cell outer membrane</location>
    </subcellularLocation>
</comment>
<dbReference type="SUPFAM" id="SSF56935">
    <property type="entry name" value="Porins"/>
    <property type="match status" value="1"/>
</dbReference>
<keyword evidence="8" id="KW-1185">Reference proteome</keyword>
<dbReference type="Proteomes" id="UP000279089">
    <property type="component" value="Unassembled WGS sequence"/>
</dbReference>
<dbReference type="Pfam" id="PF00593">
    <property type="entry name" value="TonB_dep_Rec_b-barrel"/>
    <property type="match status" value="1"/>
</dbReference>
<dbReference type="Gene3D" id="2.60.40.1120">
    <property type="entry name" value="Carboxypeptidase-like, regulatory domain"/>
    <property type="match status" value="1"/>
</dbReference>
<keyword evidence="7" id="KW-0675">Receptor</keyword>
<sequence length="1118" mass="126593">MDFIYTTRTMLVFLVILLGASFRGAAQQRPIAIDLSNTTLLEVVNQLQRQTPAIHFSFQPSVFEKVKVNRISLRASTLEEALAQLKKQHNVDYRIDGETAALKYTGAAAPVAEKKTPPAPGTIRGRVVDFETAQPLPGATVRIVERNTGMSADEKGFYQFSLPVGTYTLEVSFISYAASTQRVTVVAGKESTYDIKLQGNNTLGGVEVKSRKRLSKLPVAFTSEKQLLAEVKMSRSVLSGISNEQITKLADRNAAEVVKRIAGVSVVDDKFIVVRGMNQRYNLTYLNQNVAPSTELYSRAFAYDMLPTPIIDRIVVYKSPAAELLGDYAGGAVRVYTKNTSPVRALNVGIQVNYREGTTFRDMNGYKGGRADWLGFDDGTRRMPDIPGFRETGGKQMMTQEQLVNSFTDTWQYGRLQALPDMQVFVNYFDNWQLFGKRLYSMSALTYTNEYRHFVQAQSFRGAGGYATSDETHGPVTLITSSAFNDQSTQITKLNLVQNFTFRFNDRHKLEFNNFLLNDARDNTIVNTSFDKITGYRGIPTGKMNTFFYQQRFLYNGNLGGEHGLRGNMAQHLRWNIGYSRSLQDVPDLRVTNFGHNEEVDIPEAYRWTAFYRDMDNIYFGLMSRLFIKNTENVYNVSMDYRIHPMPGVEVKAGTYQLYRTWEMDRRFFKVLPGNFTGNETDQVLQNGGPPAFQNYGDLIRFREQDLSWIWNARNFPGDGTGLKLFDVSSPLDQYLASEQNNSGYVQGEWAPLGGKIILNAGLRVEYNSQRVAGAASRSILESGQAAGDIYYPVPVDLSSTDWLPSVNFNYRPDSAWVLRASYGRTVNRPEFREIAPFTDIDFITRERIVGNPGLQRSTIDNYDLRLELYPRRHPNETISIGAFYKRIHQPIERLRFETEWEDALMPQISFANSASANVYGLELDVRKSLAFIPGNLFRNLSVIANGALIKSEVMNDRDRGRPLQGQAPYVVNAGLYYENPGWGTKLGFIYNITGSSIYAISTASAEEVKAILQKGATTPEETVKLQSSSSLIEVGRHLLDISFTQRLYRSLQMRVTVQNLLGQPYRLAEDATWDYNYDKPIRRVPRNDAVYPAYEGDNDMMRYNPGRYYNITFTYAF</sequence>
<dbReference type="InterPro" id="IPR012910">
    <property type="entry name" value="Plug_dom"/>
</dbReference>